<evidence type="ECO:0000313" key="5">
    <source>
        <dbReference type="Proteomes" id="UP000439591"/>
    </source>
</evidence>
<keyword evidence="1" id="KW-0812">Transmembrane</keyword>
<dbReference type="AlphaFoldDB" id="A0A5S9PPQ7"/>
<dbReference type="Proteomes" id="UP000435877">
    <property type="component" value="Unassembled WGS sequence"/>
</dbReference>
<protein>
    <submittedName>
        <fullName evidence="2">Uncharacterized protein</fullName>
    </submittedName>
</protein>
<name>A0A5S9PPQ7_9GAMM</name>
<sequence length="44" mass="4982">MAFKLRGSSAIKIAFIRSPFYFFVDLLGFNSGVFPGVVLLSRRR</sequence>
<keyword evidence="1" id="KW-0472">Membrane</keyword>
<keyword evidence="4" id="KW-1185">Reference proteome</keyword>
<dbReference type="Proteomes" id="UP000439591">
    <property type="component" value="Unassembled WGS sequence"/>
</dbReference>
<evidence type="ECO:0000256" key="1">
    <source>
        <dbReference type="SAM" id="Phobius"/>
    </source>
</evidence>
<dbReference type="EMBL" id="CACSIK010000002">
    <property type="protein sequence ID" value="CAA0106730.1"/>
    <property type="molecule type" value="Genomic_DNA"/>
</dbReference>
<gene>
    <name evidence="3" type="ORF">IHBHHGIJ_02984</name>
    <name evidence="2" type="ORF">KFEGEMFD_02357</name>
</gene>
<proteinExistence type="predicted"/>
<feature type="transmembrane region" description="Helical" evidence="1">
    <location>
        <begin position="20"/>
        <end position="40"/>
    </location>
</feature>
<reference evidence="4 5" key="1">
    <citation type="submission" date="2019-11" db="EMBL/GenBank/DDBJ databases">
        <authorList>
            <person name="Holert J."/>
        </authorList>
    </citation>
    <scope>NUCLEOTIDE SEQUENCE [LARGE SCALE GENOMIC DNA]</scope>
    <source>
        <strain evidence="2">BC3_2A</strain>
        <strain evidence="3">SB11_1A</strain>
    </source>
</reference>
<dbReference type="EMBL" id="CACSIM010000003">
    <property type="protein sequence ID" value="CAA0106567.1"/>
    <property type="molecule type" value="Genomic_DNA"/>
</dbReference>
<evidence type="ECO:0000313" key="3">
    <source>
        <dbReference type="EMBL" id="CAA0106730.1"/>
    </source>
</evidence>
<organism evidence="2 5">
    <name type="scientific">Zhongshania aliphaticivorans</name>
    <dbReference type="NCBI Taxonomy" id="1470434"/>
    <lineage>
        <taxon>Bacteria</taxon>
        <taxon>Pseudomonadati</taxon>
        <taxon>Pseudomonadota</taxon>
        <taxon>Gammaproteobacteria</taxon>
        <taxon>Cellvibrionales</taxon>
        <taxon>Spongiibacteraceae</taxon>
        <taxon>Zhongshania</taxon>
    </lineage>
</organism>
<accession>A0A5S9PPQ7</accession>
<evidence type="ECO:0000313" key="4">
    <source>
        <dbReference type="Proteomes" id="UP000435877"/>
    </source>
</evidence>
<keyword evidence="1" id="KW-1133">Transmembrane helix</keyword>
<evidence type="ECO:0000313" key="2">
    <source>
        <dbReference type="EMBL" id="CAA0106567.1"/>
    </source>
</evidence>